<dbReference type="Pfam" id="PF06074">
    <property type="entry name" value="Portal_Mu"/>
    <property type="match status" value="1"/>
</dbReference>
<proteinExistence type="predicted"/>
<dbReference type="OrthoDB" id="9802690at2"/>
<keyword evidence="2" id="KW-1185">Reference proteome</keyword>
<protein>
    <submittedName>
        <fullName evidence="1">Mu-like prophage protein gp29</fullName>
    </submittedName>
</protein>
<dbReference type="AlphaFoldDB" id="A0A157SVV4"/>
<dbReference type="InterPro" id="IPR009279">
    <property type="entry name" value="Portal_Mu"/>
</dbReference>
<dbReference type="RefSeq" id="WP_066134002.1">
    <property type="nucleotide sequence ID" value="NZ_FKIF01000010.1"/>
</dbReference>
<evidence type="ECO:0000313" key="2">
    <source>
        <dbReference type="Proteomes" id="UP000076848"/>
    </source>
</evidence>
<dbReference type="STRING" id="288768.SAMEA3906486_05293"/>
<dbReference type="EMBL" id="FKIF01000010">
    <property type="protein sequence ID" value="SAI74577.1"/>
    <property type="molecule type" value="Genomic_DNA"/>
</dbReference>
<evidence type="ECO:0000313" key="1">
    <source>
        <dbReference type="EMBL" id="SAI74577.1"/>
    </source>
</evidence>
<organism evidence="1 2">
    <name type="scientific">Bordetella ansorpii</name>
    <dbReference type="NCBI Taxonomy" id="288768"/>
    <lineage>
        <taxon>Bacteria</taxon>
        <taxon>Pseudomonadati</taxon>
        <taxon>Pseudomonadota</taxon>
        <taxon>Betaproteobacteria</taxon>
        <taxon>Burkholderiales</taxon>
        <taxon>Alcaligenaceae</taxon>
        <taxon>Bordetella</taxon>
    </lineage>
</organism>
<reference evidence="1 2" key="1">
    <citation type="submission" date="2016-04" db="EMBL/GenBank/DDBJ databases">
        <authorList>
            <consortium name="Pathogen Informatics"/>
        </authorList>
    </citation>
    <scope>NUCLEOTIDE SEQUENCE [LARGE SCALE GENOMIC DNA]</scope>
    <source>
        <strain evidence="1 2">H050680373</strain>
    </source>
</reference>
<accession>A0A157SVV4</accession>
<name>A0A157SVV4_9BORD</name>
<gene>
    <name evidence="1" type="ORF">SAMEA3906486_05293</name>
</gene>
<dbReference type="Proteomes" id="UP000076848">
    <property type="component" value="Unassembled WGS sequence"/>
</dbReference>
<sequence length="531" mass="58452">MAQIVDQFGNPITREQLQESQTARLGHLLTEWENHPTRGLTPARLAQILQNAERGDITAQHEMFADMEEKDGHLFSVMQTRRLTVSQLEWSVSPPEGATAAEKSEAAFVTEVLQDLEMEDILFDMTDAVGHGFSALEVTWGSIERQRVPVLVEHRPQGWFRTPTSPGLNRNELRLRDNSVDGQALWPFGWIMHTHRSRSGYIARAGLFRVTAWPWLFRNFAIRDLAEFLEIYGLPMRLGTYNPNNHDDKARATLLRAVIGIGHDAAAVVPEGMKIDFMQAAQGDSTPFDAMIGLMERTMSKAVLGGTLTSGEGEHGTQALGDVHNELRHDLAKSDARQLGTTITRQLIYPILAVNRGRMTLRRCPRLVLDTQEPEDLKLLADSLPKLVSMGMQIKTEWAHGKLKIPRAEDGDDVLRAVAPTDPAGPGDDSARLPSRARLGRLKADAAGAENPASAALEGLTDAMLDEWQARPDPIQQAVQEALDSSASLEDFRAAVEARLAALDPGAMAELLSRGTLVARLWGNLTNGGKS</sequence>